<feature type="compositionally biased region" description="Basic residues" evidence="1">
    <location>
        <begin position="27"/>
        <end position="42"/>
    </location>
</feature>
<dbReference type="EMBL" id="AGNL01005557">
    <property type="protein sequence ID" value="EJK72632.1"/>
    <property type="molecule type" value="Genomic_DNA"/>
</dbReference>
<evidence type="ECO:0000313" key="3">
    <source>
        <dbReference type="Proteomes" id="UP000266841"/>
    </source>
</evidence>
<feature type="region of interest" description="Disordered" evidence="1">
    <location>
        <begin position="94"/>
        <end position="133"/>
    </location>
</feature>
<reference evidence="2 3" key="1">
    <citation type="journal article" date="2012" name="Genome Biol.">
        <title>Genome and low-iron response of an oceanic diatom adapted to chronic iron limitation.</title>
        <authorList>
            <person name="Lommer M."/>
            <person name="Specht M."/>
            <person name="Roy A.S."/>
            <person name="Kraemer L."/>
            <person name="Andreson R."/>
            <person name="Gutowska M.A."/>
            <person name="Wolf J."/>
            <person name="Bergner S.V."/>
            <person name="Schilhabel M.B."/>
            <person name="Klostermeier U.C."/>
            <person name="Beiko R.G."/>
            <person name="Rosenstiel P."/>
            <person name="Hippler M."/>
            <person name="Laroche J."/>
        </authorList>
    </citation>
    <scope>NUCLEOTIDE SEQUENCE [LARGE SCALE GENOMIC DNA]</scope>
    <source>
        <strain evidence="2 3">CCMP1005</strain>
    </source>
</reference>
<comment type="caution">
    <text evidence="2">The sequence shown here is derived from an EMBL/GenBank/DDBJ whole genome shotgun (WGS) entry which is preliminary data.</text>
</comment>
<feature type="compositionally biased region" description="Basic and acidic residues" evidence="1">
    <location>
        <begin position="43"/>
        <end position="57"/>
    </location>
</feature>
<feature type="region of interest" description="Disordered" evidence="1">
    <location>
        <begin position="27"/>
        <end position="77"/>
    </location>
</feature>
<accession>K0TME4</accession>
<name>K0TME4_THAOC</name>
<keyword evidence="3" id="KW-1185">Reference proteome</keyword>
<evidence type="ECO:0000313" key="2">
    <source>
        <dbReference type="EMBL" id="EJK72632.1"/>
    </source>
</evidence>
<evidence type="ECO:0000256" key="1">
    <source>
        <dbReference type="SAM" id="MobiDB-lite"/>
    </source>
</evidence>
<sequence>EEVRAAEGGDVLAGGRAALPLRAGGLARRRVGRGPRQRLPRRPFHDELPRGKERGAERVQQAQVRREGVAQESEEPDPVRFLIERMRNEHKAVRAGAGQNAAASEGFTSNARTDDRWTPTSLAKRSGPQEPFTRRPFVKLQLARLPPAGGSSSGLGCAFDECSDSEDDMADGINMGLFCHDRVARHPEQQTGDRLINLLLIHCPG</sequence>
<gene>
    <name evidence="2" type="ORF">THAOC_05817</name>
</gene>
<feature type="non-terminal residue" evidence="2">
    <location>
        <position position="1"/>
    </location>
</feature>
<organism evidence="2 3">
    <name type="scientific">Thalassiosira oceanica</name>
    <name type="common">Marine diatom</name>
    <dbReference type="NCBI Taxonomy" id="159749"/>
    <lineage>
        <taxon>Eukaryota</taxon>
        <taxon>Sar</taxon>
        <taxon>Stramenopiles</taxon>
        <taxon>Ochrophyta</taxon>
        <taxon>Bacillariophyta</taxon>
        <taxon>Coscinodiscophyceae</taxon>
        <taxon>Thalassiosirophycidae</taxon>
        <taxon>Thalassiosirales</taxon>
        <taxon>Thalassiosiraceae</taxon>
        <taxon>Thalassiosira</taxon>
    </lineage>
</organism>
<feature type="compositionally biased region" description="Low complexity" evidence="1">
    <location>
        <begin position="94"/>
        <end position="106"/>
    </location>
</feature>
<proteinExistence type="predicted"/>
<dbReference type="Proteomes" id="UP000266841">
    <property type="component" value="Unassembled WGS sequence"/>
</dbReference>
<protein>
    <submittedName>
        <fullName evidence="2">Uncharacterized protein</fullName>
    </submittedName>
</protein>
<dbReference type="AlphaFoldDB" id="K0TME4"/>